<name>A0ABU1V3T8_9GAMM</name>
<dbReference type="Proteomes" id="UP001253595">
    <property type="component" value="Unassembled WGS sequence"/>
</dbReference>
<proteinExistence type="predicted"/>
<accession>A0ABU1V3T8</accession>
<comment type="caution">
    <text evidence="1">The sequence shown here is derived from an EMBL/GenBank/DDBJ whole genome shotgun (WGS) entry which is preliminary data.</text>
</comment>
<reference evidence="1 2" key="1">
    <citation type="submission" date="2023-07" db="EMBL/GenBank/DDBJ databases">
        <title>Sorghum-associated microbial communities from plants grown in Nebraska, USA.</title>
        <authorList>
            <person name="Schachtman D."/>
        </authorList>
    </citation>
    <scope>NUCLEOTIDE SEQUENCE [LARGE SCALE GENOMIC DNA]</scope>
    <source>
        <strain evidence="1 2">BE190</strain>
    </source>
</reference>
<gene>
    <name evidence="1" type="ORF">J2X05_004172</name>
</gene>
<sequence>MVEASGEACHKIRWQRECAGRNASERRAILEKDVAQADLTVISGKADTTGGLEQG</sequence>
<protein>
    <submittedName>
        <fullName evidence="1">Uncharacterized protein</fullName>
    </submittedName>
</protein>
<keyword evidence="2" id="KW-1185">Reference proteome</keyword>
<organism evidence="1 2">
    <name type="scientific">Cellvibrio fibrivorans</name>
    <dbReference type="NCBI Taxonomy" id="126350"/>
    <lineage>
        <taxon>Bacteria</taxon>
        <taxon>Pseudomonadati</taxon>
        <taxon>Pseudomonadota</taxon>
        <taxon>Gammaproteobacteria</taxon>
        <taxon>Cellvibrionales</taxon>
        <taxon>Cellvibrionaceae</taxon>
        <taxon>Cellvibrio</taxon>
    </lineage>
</organism>
<evidence type="ECO:0000313" key="1">
    <source>
        <dbReference type="EMBL" id="MDR7092131.1"/>
    </source>
</evidence>
<dbReference type="EMBL" id="JAVDVX010000011">
    <property type="protein sequence ID" value="MDR7092131.1"/>
    <property type="molecule type" value="Genomic_DNA"/>
</dbReference>
<evidence type="ECO:0000313" key="2">
    <source>
        <dbReference type="Proteomes" id="UP001253595"/>
    </source>
</evidence>